<dbReference type="SUPFAM" id="SSF54001">
    <property type="entry name" value="Cysteine proteinases"/>
    <property type="match status" value="1"/>
</dbReference>
<dbReference type="Proteomes" id="UP000448199">
    <property type="component" value="Unassembled WGS sequence"/>
</dbReference>
<name>A0A844XNY3_9SPHN</name>
<dbReference type="OrthoDB" id="98874at2"/>
<dbReference type="InterPro" id="IPR038765">
    <property type="entry name" value="Papain-like_cys_pep_sf"/>
</dbReference>
<dbReference type="Pfam" id="PF14559">
    <property type="entry name" value="TPR_19"/>
    <property type="match status" value="1"/>
</dbReference>
<dbReference type="RefSeq" id="WP_160726391.1">
    <property type="nucleotide sequence ID" value="NZ_WTYC01000001.1"/>
</dbReference>
<dbReference type="PANTHER" id="PTHR44858">
    <property type="entry name" value="TETRATRICOPEPTIDE REPEAT PROTEIN 6"/>
    <property type="match status" value="1"/>
</dbReference>
<keyword evidence="1" id="KW-0677">Repeat</keyword>
<accession>A0A844XNY3</accession>
<dbReference type="Gene3D" id="2.60.40.3140">
    <property type="match status" value="1"/>
</dbReference>
<evidence type="ECO:0000256" key="2">
    <source>
        <dbReference type="ARBA" id="ARBA00022803"/>
    </source>
</evidence>
<gene>
    <name evidence="6" type="ORF">GRI69_00590</name>
</gene>
<organism evidence="6 7">
    <name type="scientific">Qipengyuania vulgaris</name>
    <dbReference type="NCBI Taxonomy" id="291985"/>
    <lineage>
        <taxon>Bacteria</taxon>
        <taxon>Pseudomonadati</taxon>
        <taxon>Pseudomonadota</taxon>
        <taxon>Alphaproteobacteria</taxon>
        <taxon>Sphingomonadales</taxon>
        <taxon>Erythrobacteraceae</taxon>
        <taxon>Qipengyuania</taxon>
    </lineage>
</organism>
<evidence type="ECO:0000313" key="7">
    <source>
        <dbReference type="Proteomes" id="UP000448199"/>
    </source>
</evidence>
<feature type="repeat" description="TPR" evidence="3">
    <location>
        <begin position="858"/>
        <end position="891"/>
    </location>
</feature>
<comment type="caution">
    <text evidence="6">The sequence shown here is derived from an EMBL/GenBank/DDBJ whole genome shotgun (WGS) entry which is preliminary data.</text>
</comment>
<keyword evidence="7" id="KW-1185">Reference proteome</keyword>
<reference evidence="6 7" key="1">
    <citation type="submission" date="2019-12" db="EMBL/GenBank/DDBJ databases">
        <title>Genomic-based taxomic classification of the family Erythrobacteraceae.</title>
        <authorList>
            <person name="Xu L."/>
        </authorList>
    </citation>
    <scope>NUCLEOTIDE SEQUENCE [LARGE SCALE GENOMIC DNA]</scope>
    <source>
        <strain evidence="6 7">DSM 17792</strain>
    </source>
</reference>
<sequence length="936" mass="103028">MNDKSIKSALRFPLFCGTALAICCANPVLAGEEVLYGDTPSWIDQASLDTSAIDEGPSQLIADWQHWLEDGVVTTYADNAMRIDNPQALMEQGTISLDWLPDKGDLTIHRVEILRGDERIDLIGSGAEFDILRREQGLEQRLLDGQLTATMAVPGLQVGDVLRVTRSVTIDDQALGDEMQVLQFLGSEPWQVGFARAVVSWPADEDVYWRVEDHAGLAAPATENGVSRLEVVLPLAELPEMPNDAPWRFRRNPVLRVGTYSDWQELSRTMAPHFTEAADVAPDSDVVAQARAIMAKTPDPLHRAALATQLVQDEVSYLLNGLDGGNYLPQDAGETWANRYGDCKAKSVLLHALLKEMGIQSQTVLVQTGGGDAIPELLPVPGNFDHMIVRAQIDGQDYWLDGTSAATRLANVGWVPPFYYALPLSAEGSDLVQMSQREQTSPNLVMNVVTDYTAGIDLPALYTLEMEFYGPQGAGFRKLVDEGDEDSLREIAKSFAQGQDGSAVSSVSVDYNEEKALGMLRVTGITSSDFEWKDGRLVLDADLKPDEAFSASRAKPEWRDIPVATNGPLRNHIVGEMILPVGMDGFVFEGPDNIEVRYANTRIVGANTLKGNRFSGAVEVVQQLGEIGADKLPEVKREVRRFASEESRLLAPEDMVWRWQLDRKELDKRSEPILAAYEAAIEFAEEDDYGPLGERAGFLHDIYRFEDALLDLDKLVEEDTSAWVLQWRSNVLHSLGRTESALADLQRAYDLEPDTDVALILGERLAYAGRTDEAIELLESLPVSDEDSAYYAGIYAIGTGLSGDVAGGLAIMSEEVADKPLNETALNYDCWYRGLFDTGLDGALEICTRAIERASNSTPMLDSRAMVHYRMGNFDAAIEDLNRVLELNPGMAASLYMRGIIRMEQGDRAGSDDIATALRMAPELKAQYARHGLTVN</sequence>
<dbReference type="InterPro" id="IPR024618">
    <property type="entry name" value="DUF3857"/>
</dbReference>
<dbReference type="Pfam" id="PF13432">
    <property type="entry name" value="TPR_16"/>
    <property type="match status" value="1"/>
</dbReference>
<dbReference type="Pfam" id="PF12969">
    <property type="entry name" value="DUF3857"/>
    <property type="match status" value="1"/>
</dbReference>
<dbReference type="AlphaFoldDB" id="A0A844XNY3"/>
<evidence type="ECO:0000256" key="3">
    <source>
        <dbReference type="PROSITE-ProRule" id="PRU00339"/>
    </source>
</evidence>
<dbReference type="Gene3D" id="1.25.40.10">
    <property type="entry name" value="Tetratricopeptide repeat domain"/>
    <property type="match status" value="2"/>
</dbReference>
<feature type="signal peptide" evidence="4">
    <location>
        <begin position="1"/>
        <end position="30"/>
    </location>
</feature>
<keyword evidence="2 3" id="KW-0802">TPR repeat</keyword>
<dbReference type="PANTHER" id="PTHR44858:SF1">
    <property type="entry name" value="UDP-N-ACETYLGLUCOSAMINE--PEPTIDE N-ACETYLGLUCOSAMINYLTRANSFERASE SPINDLY-RELATED"/>
    <property type="match status" value="1"/>
</dbReference>
<evidence type="ECO:0000313" key="6">
    <source>
        <dbReference type="EMBL" id="MXO46762.1"/>
    </source>
</evidence>
<dbReference type="EMBL" id="WTYC01000001">
    <property type="protein sequence ID" value="MXO46762.1"/>
    <property type="molecule type" value="Genomic_DNA"/>
</dbReference>
<keyword evidence="4" id="KW-0732">Signal</keyword>
<dbReference type="SUPFAM" id="SSF48452">
    <property type="entry name" value="TPR-like"/>
    <property type="match status" value="2"/>
</dbReference>
<dbReference type="SMART" id="SM00028">
    <property type="entry name" value="TPR"/>
    <property type="match status" value="2"/>
</dbReference>
<dbReference type="Gene3D" id="3.10.620.30">
    <property type="match status" value="1"/>
</dbReference>
<dbReference type="PROSITE" id="PS50005">
    <property type="entry name" value="TPR"/>
    <property type="match status" value="1"/>
</dbReference>
<dbReference type="InterPro" id="IPR019734">
    <property type="entry name" value="TPR_rpt"/>
</dbReference>
<dbReference type="InterPro" id="IPR011990">
    <property type="entry name" value="TPR-like_helical_dom_sf"/>
</dbReference>
<evidence type="ECO:0000259" key="5">
    <source>
        <dbReference type="Pfam" id="PF12969"/>
    </source>
</evidence>
<feature type="domain" description="DUF3857" evidence="5">
    <location>
        <begin position="70"/>
        <end position="216"/>
    </location>
</feature>
<evidence type="ECO:0000256" key="4">
    <source>
        <dbReference type="SAM" id="SignalP"/>
    </source>
</evidence>
<evidence type="ECO:0000256" key="1">
    <source>
        <dbReference type="ARBA" id="ARBA00022737"/>
    </source>
</evidence>
<proteinExistence type="predicted"/>
<dbReference type="InterPro" id="IPR050498">
    <property type="entry name" value="Ycf3"/>
</dbReference>
<feature type="chain" id="PRO_5032654357" evidence="4">
    <location>
        <begin position="31"/>
        <end position="936"/>
    </location>
</feature>
<protein>
    <submittedName>
        <fullName evidence="6">DUF3857 domain-containing protein</fullName>
    </submittedName>
</protein>